<organism evidence="1 2">
    <name type="scientific">Bacillus proteolyticus</name>
    <dbReference type="NCBI Taxonomy" id="2026192"/>
    <lineage>
        <taxon>Bacteria</taxon>
        <taxon>Bacillati</taxon>
        <taxon>Bacillota</taxon>
        <taxon>Bacilli</taxon>
        <taxon>Bacillales</taxon>
        <taxon>Bacillaceae</taxon>
        <taxon>Bacillus</taxon>
        <taxon>Bacillus cereus group</taxon>
    </lineage>
</organism>
<proteinExistence type="predicted"/>
<name>A0AA44KU63_9BACI</name>
<protein>
    <recommendedName>
        <fullName evidence="3">NAD+--asparagine ADP-ribosyltransferase-like protein</fullName>
    </recommendedName>
</protein>
<dbReference type="Proteomes" id="UP000183185">
    <property type="component" value="Unassembled WGS sequence"/>
</dbReference>
<accession>A0AA44KU63</accession>
<dbReference type="Pfam" id="PF12639">
    <property type="entry name" value="Colicin-DNase"/>
    <property type="match status" value="1"/>
</dbReference>
<sequence>MESGGVKGTGNRDADIPPAFKQEKFASTYDSRFKQTPAETNSNVVFEGARGNTARDYNFKQANERLAGQLNNSPELANQFGMEAGGITAKDIEKYRVKNKLTWHELNDGVTIQLVPTEINAKFGYLGGVGEINAGAFEPGGFANK</sequence>
<evidence type="ECO:0000313" key="1">
    <source>
        <dbReference type="EMBL" id="OJE42351.1"/>
    </source>
</evidence>
<reference evidence="1 2" key="1">
    <citation type="submission" date="2016-06" db="EMBL/GenBank/DDBJ databases">
        <title>First insights into the genetic diversity and population structure of in the Bacillus cereus group bacteria from diverse marine environments.</title>
        <authorList>
            <person name="Liu Y."/>
            <person name="Lai Q."/>
            <person name="Shao Z."/>
        </authorList>
    </citation>
    <scope>NUCLEOTIDE SEQUENCE [LARGE SCALE GENOMIC DNA]</scope>
    <source>
        <strain evidence="1 2">TD42</strain>
    </source>
</reference>
<evidence type="ECO:0008006" key="3">
    <source>
        <dbReference type="Google" id="ProtNLM"/>
    </source>
</evidence>
<dbReference type="AlphaFoldDB" id="A0AA44KU63"/>
<evidence type="ECO:0000313" key="2">
    <source>
        <dbReference type="Proteomes" id="UP000183185"/>
    </source>
</evidence>
<comment type="caution">
    <text evidence="1">The sequence shown here is derived from an EMBL/GenBank/DDBJ whole genome shotgun (WGS) entry which is preliminary data.</text>
</comment>
<gene>
    <name evidence="1" type="ORF">BAQ49_11925</name>
</gene>
<dbReference type="EMBL" id="MACH01000104">
    <property type="protein sequence ID" value="OJE42351.1"/>
    <property type="molecule type" value="Genomic_DNA"/>
</dbReference>